<dbReference type="EC" id="2.1.1.72" evidence="2"/>
<evidence type="ECO:0000256" key="3">
    <source>
        <dbReference type="ARBA" id="ARBA00022603"/>
    </source>
</evidence>
<evidence type="ECO:0000313" key="10">
    <source>
        <dbReference type="Proteomes" id="UP000276985"/>
    </source>
</evidence>
<comment type="similarity">
    <text evidence="1">Belongs to the N(4)/N(6)-methyltransferase family.</text>
</comment>
<keyword evidence="6" id="KW-0680">Restriction system</keyword>
<dbReference type="Proteomes" id="UP000276985">
    <property type="component" value="Unassembled WGS sequence"/>
</dbReference>
<evidence type="ECO:0000256" key="1">
    <source>
        <dbReference type="ARBA" id="ARBA00006594"/>
    </source>
</evidence>
<name>A0ABD7K1Z0_PSEAI</name>
<dbReference type="Pfam" id="PF02384">
    <property type="entry name" value="N6_Mtase"/>
    <property type="match status" value="1"/>
</dbReference>
<dbReference type="PRINTS" id="PR00507">
    <property type="entry name" value="N12N6MTFRASE"/>
</dbReference>
<reference evidence="9 10" key="1">
    <citation type="submission" date="2018-12" db="EMBL/GenBank/DDBJ databases">
        <title>Pseudomonas aeruginosa Diversity Panel.</title>
        <authorList>
            <person name="Snesrud E."/>
            <person name="Mcgann P."/>
        </authorList>
    </citation>
    <scope>NUCLEOTIDE SEQUENCE [LARGE SCALE GENOMIC DNA]</scope>
    <source>
        <strain evidence="9 10">MRSN6241</strain>
    </source>
</reference>
<feature type="domain" description="DNA methylase adenine-specific" evidence="8">
    <location>
        <begin position="86"/>
        <end position="220"/>
    </location>
</feature>
<dbReference type="InterPro" id="IPR003356">
    <property type="entry name" value="DNA_methylase_A-5"/>
</dbReference>
<dbReference type="InterPro" id="IPR002052">
    <property type="entry name" value="DNA_methylase_N6_adenine_CS"/>
</dbReference>
<dbReference type="CDD" id="cd02440">
    <property type="entry name" value="AdoMet_MTases"/>
    <property type="match status" value="1"/>
</dbReference>
<evidence type="ECO:0000256" key="7">
    <source>
        <dbReference type="ARBA" id="ARBA00047942"/>
    </source>
</evidence>
<dbReference type="SUPFAM" id="SSF116734">
    <property type="entry name" value="DNA methylase specificity domain"/>
    <property type="match status" value="1"/>
</dbReference>
<evidence type="ECO:0000313" key="9">
    <source>
        <dbReference type="EMBL" id="RTS45190.1"/>
    </source>
</evidence>
<comment type="catalytic activity">
    <reaction evidence="7">
        <text>a 2'-deoxyadenosine in DNA + S-adenosyl-L-methionine = an N(6)-methyl-2'-deoxyadenosine in DNA + S-adenosyl-L-homocysteine + H(+)</text>
        <dbReference type="Rhea" id="RHEA:15197"/>
        <dbReference type="Rhea" id="RHEA-COMP:12418"/>
        <dbReference type="Rhea" id="RHEA-COMP:12419"/>
        <dbReference type="ChEBI" id="CHEBI:15378"/>
        <dbReference type="ChEBI" id="CHEBI:57856"/>
        <dbReference type="ChEBI" id="CHEBI:59789"/>
        <dbReference type="ChEBI" id="CHEBI:90615"/>
        <dbReference type="ChEBI" id="CHEBI:90616"/>
        <dbReference type="EC" id="2.1.1.72"/>
    </reaction>
</comment>
<evidence type="ECO:0000256" key="5">
    <source>
        <dbReference type="ARBA" id="ARBA00022691"/>
    </source>
</evidence>
<comment type="caution">
    <text evidence="9">The sequence shown here is derived from an EMBL/GenBank/DDBJ whole genome shotgun (WGS) entry which is preliminary data.</text>
</comment>
<dbReference type="EMBL" id="RXTL01000021">
    <property type="protein sequence ID" value="RTS45190.1"/>
    <property type="molecule type" value="Genomic_DNA"/>
</dbReference>
<dbReference type="SUPFAM" id="SSF53335">
    <property type="entry name" value="S-adenosyl-L-methionine-dependent methyltransferases"/>
    <property type="match status" value="1"/>
</dbReference>
<dbReference type="PANTHER" id="PTHR42933">
    <property type="entry name" value="SLR6095 PROTEIN"/>
    <property type="match status" value="1"/>
</dbReference>
<evidence type="ECO:0000256" key="6">
    <source>
        <dbReference type="ARBA" id="ARBA00022747"/>
    </source>
</evidence>
<dbReference type="PANTHER" id="PTHR42933:SF3">
    <property type="entry name" value="TYPE I RESTRICTION ENZYME MJAVIII METHYLASE SUBUNIT"/>
    <property type="match status" value="1"/>
</dbReference>
<dbReference type="Gene3D" id="3.40.50.150">
    <property type="entry name" value="Vaccinia Virus protein VP39"/>
    <property type="match status" value="1"/>
</dbReference>
<organism evidence="9 10">
    <name type="scientific">Pseudomonas aeruginosa</name>
    <dbReference type="NCBI Taxonomy" id="287"/>
    <lineage>
        <taxon>Bacteria</taxon>
        <taxon>Pseudomonadati</taxon>
        <taxon>Pseudomonadota</taxon>
        <taxon>Gammaproteobacteria</taxon>
        <taxon>Pseudomonadales</taxon>
        <taxon>Pseudomonadaceae</taxon>
        <taxon>Pseudomonas</taxon>
    </lineage>
</organism>
<evidence type="ECO:0000256" key="4">
    <source>
        <dbReference type="ARBA" id="ARBA00022679"/>
    </source>
</evidence>
<dbReference type="AlphaFoldDB" id="A0ABD7K1Z0"/>
<gene>
    <name evidence="9" type="ORF">DY940_16695</name>
</gene>
<dbReference type="GO" id="GO:0009007">
    <property type="term" value="F:site-specific DNA-methyltransferase (adenine-specific) activity"/>
    <property type="evidence" value="ECO:0007669"/>
    <property type="project" value="UniProtKB-EC"/>
</dbReference>
<dbReference type="GO" id="GO:0032259">
    <property type="term" value="P:methylation"/>
    <property type="evidence" value="ECO:0007669"/>
    <property type="project" value="UniProtKB-KW"/>
</dbReference>
<dbReference type="InterPro" id="IPR029063">
    <property type="entry name" value="SAM-dependent_MTases_sf"/>
</dbReference>
<keyword evidence="4" id="KW-0808">Transferase</keyword>
<sequence length="402" mass="43936">MLSPFGSLSDPLGRYYTKETISKLLVSELSATEPKLILDLGCGDGALSRAAASRWIDALYVTVDIDSKPEIFSSDEAGLSVKHLHHHADALSPDLIRSIGIAPESVDLALCNPPFVKKKWQAGYDAILKSAGLSVDVKAVRHASAEFIFIAQNLTSLRPGGQLGLIVPDGFVSGEKNKSLRQSILNENSIDTVIKLPRNMFVGTEAQAHIIIITKGGAAESPIKVKNFMGLGNEKQTVLIDPKDAINTLDYDYYSISSVQRNKAGVRLKDLGCEIVRGRLNSKEARQSGFDVLHTTGLRPWELSINLPHGNYTSSPGLVLAEAGDILVARVGRDLHARICMVKSGCMPITDCIYRLRPPIALREQVFHSLISDIGRHFIMSRAHGVSARHLPRDYLLDLPIY</sequence>
<dbReference type="GO" id="GO:0009307">
    <property type="term" value="P:DNA restriction-modification system"/>
    <property type="evidence" value="ECO:0007669"/>
    <property type="project" value="UniProtKB-KW"/>
</dbReference>
<dbReference type="InterPro" id="IPR051537">
    <property type="entry name" value="DNA_Adenine_Mtase"/>
</dbReference>
<evidence type="ECO:0000256" key="2">
    <source>
        <dbReference type="ARBA" id="ARBA00011900"/>
    </source>
</evidence>
<evidence type="ECO:0000259" key="8">
    <source>
        <dbReference type="Pfam" id="PF02384"/>
    </source>
</evidence>
<accession>A0ABD7K1Z0</accession>
<keyword evidence="3" id="KW-0489">Methyltransferase</keyword>
<proteinExistence type="inferred from homology"/>
<protein>
    <recommendedName>
        <fullName evidence="2">site-specific DNA-methyltransferase (adenine-specific)</fullName>
        <ecNumber evidence="2">2.1.1.72</ecNumber>
    </recommendedName>
</protein>
<dbReference type="PROSITE" id="PS00092">
    <property type="entry name" value="N6_MTASE"/>
    <property type="match status" value="1"/>
</dbReference>
<dbReference type="RefSeq" id="WP_003152849.1">
    <property type="nucleotide sequence ID" value="NZ_CP008869.2"/>
</dbReference>
<keyword evidence="5" id="KW-0949">S-adenosyl-L-methionine</keyword>